<dbReference type="EMBL" id="SGPL01000016">
    <property type="protein sequence ID" value="THH20678.1"/>
    <property type="molecule type" value="Genomic_DNA"/>
</dbReference>
<reference evidence="2 3" key="1">
    <citation type="submission" date="2019-02" db="EMBL/GenBank/DDBJ databases">
        <title>Genome sequencing of the rare red list fungi Bondarzewia mesenterica.</title>
        <authorList>
            <person name="Buettner E."/>
            <person name="Kellner H."/>
        </authorList>
    </citation>
    <scope>NUCLEOTIDE SEQUENCE [LARGE SCALE GENOMIC DNA]</scope>
    <source>
        <strain evidence="2 3">DSM 108281</strain>
    </source>
</reference>
<dbReference type="InterPro" id="IPR051058">
    <property type="entry name" value="GDSL_Est/Lipase"/>
</dbReference>
<proteinExistence type="predicted"/>
<evidence type="ECO:0000313" key="3">
    <source>
        <dbReference type="Proteomes" id="UP000310158"/>
    </source>
</evidence>
<organism evidence="2 3">
    <name type="scientific">Bondarzewia mesenterica</name>
    <dbReference type="NCBI Taxonomy" id="1095465"/>
    <lineage>
        <taxon>Eukaryota</taxon>
        <taxon>Fungi</taxon>
        <taxon>Dikarya</taxon>
        <taxon>Basidiomycota</taxon>
        <taxon>Agaricomycotina</taxon>
        <taxon>Agaricomycetes</taxon>
        <taxon>Russulales</taxon>
        <taxon>Bondarzewiaceae</taxon>
        <taxon>Bondarzewia</taxon>
    </lineage>
</organism>
<evidence type="ECO:0000313" key="2">
    <source>
        <dbReference type="EMBL" id="THH20678.1"/>
    </source>
</evidence>
<dbReference type="PANTHER" id="PTHR45648:SF22">
    <property type="entry name" value="GDSL LIPASE_ACYLHYDROLASE FAMILY PROTEIN (AFU_ORTHOLOGUE AFUA_4G14700)"/>
    <property type="match status" value="1"/>
</dbReference>
<sequence>MDLKSSSDLPADPAIFSSSTTLRLGPHWPGLSGLRHLIVFGDSYSAIGYGPLGPKPTPKEPLGLKFPGLTYNERDLPNWVGYIVSARSNLLVYDYAAGGQRVSGVSTQVTRQFLPLAGQKPEWAPWGASDSLFVTWVGINDCAFLSSSEPSLVKDVIEDLFSLQEKLYEAGARNFLYINVPPINRSPAVPATKSADPKHSEPYKMWNYNLMETAKEFTLSHPDITALVFSSWDTFNRVLDDPVAFGFNGDDGRKRGGGIWYDHLHPTSKMHGIIAKDVSEFLANAHPVATDEKAESSMDSMVGV</sequence>
<dbReference type="Pfam" id="PF00657">
    <property type="entry name" value="Lipase_GDSL"/>
    <property type="match status" value="1"/>
</dbReference>
<dbReference type="AlphaFoldDB" id="A0A4S4M7Y2"/>
<gene>
    <name evidence="2" type="ORF">EW146_g716</name>
</gene>
<keyword evidence="1" id="KW-0378">Hydrolase</keyword>
<dbReference type="PANTHER" id="PTHR45648">
    <property type="entry name" value="GDSL LIPASE/ACYLHYDROLASE FAMILY PROTEIN (AFU_ORTHOLOGUE AFUA_4G14700)"/>
    <property type="match status" value="1"/>
</dbReference>
<dbReference type="InterPro" id="IPR036514">
    <property type="entry name" value="SGNH_hydro_sf"/>
</dbReference>
<evidence type="ECO:0008006" key="4">
    <source>
        <dbReference type="Google" id="ProtNLM"/>
    </source>
</evidence>
<name>A0A4S4M7Y2_9AGAM</name>
<dbReference type="InterPro" id="IPR001087">
    <property type="entry name" value="GDSL"/>
</dbReference>
<evidence type="ECO:0000256" key="1">
    <source>
        <dbReference type="ARBA" id="ARBA00022801"/>
    </source>
</evidence>
<accession>A0A4S4M7Y2</accession>
<dbReference type="SUPFAM" id="SSF52266">
    <property type="entry name" value="SGNH hydrolase"/>
    <property type="match status" value="1"/>
</dbReference>
<keyword evidence="3" id="KW-1185">Reference proteome</keyword>
<dbReference type="Gene3D" id="3.40.50.1110">
    <property type="entry name" value="SGNH hydrolase"/>
    <property type="match status" value="1"/>
</dbReference>
<dbReference type="GO" id="GO:0016788">
    <property type="term" value="F:hydrolase activity, acting on ester bonds"/>
    <property type="evidence" value="ECO:0007669"/>
    <property type="project" value="InterPro"/>
</dbReference>
<dbReference type="Proteomes" id="UP000310158">
    <property type="component" value="Unassembled WGS sequence"/>
</dbReference>
<dbReference type="OrthoDB" id="1600564at2759"/>
<comment type="caution">
    <text evidence="2">The sequence shown here is derived from an EMBL/GenBank/DDBJ whole genome shotgun (WGS) entry which is preliminary data.</text>
</comment>
<protein>
    <recommendedName>
        <fullName evidence="4">SGNH hydrolase-type esterase domain-containing protein</fullName>
    </recommendedName>
</protein>